<reference evidence="10" key="1">
    <citation type="journal article" date="2021" name="PeerJ">
        <title>Extensive microbial diversity within the chicken gut microbiome revealed by metagenomics and culture.</title>
        <authorList>
            <person name="Gilroy R."/>
            <person name="Ravi A."/>
            <person name="Getino M."/>
            <person name="Pursley I."/>
            <person name="Horton D.L."/>
            <person name="Alikhan N.F."/>
            <person name="Baker D."/>
            <person name="Gharbi K."/>
            <person name="Hall N."/>
            <person name="Watson M."/>
            <person name="Adriaenssens E.M."/>
            <person name="Foster-Nyarko E."/>
            <person name="Jarju S."/>
            <person name="Secka A."/>
            <person name="Antonio M."/>
            <person name="Oren A."/>
            <person name="Chaudhuri R.R."/>
            <person name="La Ragione R."/>
            <person name="Hildebrand F."/>
            <person name="Pallen M.J."/>
        </authorList>
    </citation>
    <scope>NUCLEOTIDE SEQUENCE</scope>
    <source>
        <strain evidence="10">ChiGjej3B3-11674</strain>
    </source>
</reference>
<dbReference type="GO" id="GO:0007035">
    <property type="term" value="P:vacuolar acidification"/>
    <property type="evidence" value="ECO:0007669"/>
    <property type="project" value="TreeGrafter"/>
</dbReference>
<proteinExistence type="inferred from homology"/>
<comment type="subcellular location">
    <subcellularLocation>
        <location evidence="1">Membrane</location>
        <topology evidence="1">Multi-pass membrane protein</topology>
    </subcellularLocation>
</comment>
<dbReference type="AlphaFoldDB" id="A0A9D2R586"/>
<keyword evidence="5 9" id="KW-1133">Transmembrane helix</keyword>
<evidence type="ECO:0000313" key="11">
    <source>
        <dbReference type="Proteomes" id="UP000823897"/>
    </source>
</evidence>
<dbReference type="GO" id="GO:0016471">
    <property type="term" value="C:vacuolar proton-transporting V-type ATPase complex"/>
    <property type="evidence" value="ECO:0007669"/>
    <property type="project" value="TreeGrafter"/>
</dbReference>
<organism evidence="10 11">
    <name type="scientific">Candidatus Mediterraneibacter tabaqchaliae</name>
    <dbReference type="NCBI Taxonomy" id="2838689"/>
    <lineage>
        <taxon>Bacteria</taxon>
        <taxon>Bacillati</taxon>
        <taxon>Bacillota</taxon>
        <taxon>Clostridia</taxon>
        <taxon>Lachnospirales</taxon>
        <taxon>Lachnospiraceae</taxon>
        <taxon>Mediterraneibacter</taxon>
    </lineage>
</organism>
<feature type="transmembrane region" description="Helical" evidence="9">
    <location>
        <begin position="616"/>
        <end position="639"/>
    </location>
</feature>
<evidence type="ECO:0000256" key="8">
    <source>
        <dbReference type="SAM" id="Coils"/>
    </source>
</evidence>
<dbReference type="GO" id="GO:0051117">
    <property type="term" value="F:ATPase binding"/>
    <property type="evidence" value="ECO:0007669"/>
    <property type="project" value="TreeGrafter"/>
</dbReference>
<keyword evidence="6" id="KW-0406">Ion transport</keyword>
<dbReference type="PANTHER" id="PTHR11629">
    <property type="entry name" value="VACUOLAR PROTON ATPASES"/>
    <property type="match status" value="1"/>
</dbReference>
<dbReference type="Gene3D" id="3.30.70.2750">
    <property type="match status" value="1"/>
</dbReference>
<feature type="transmembrane region" description="Helical" evidence="9">
    <location>
        <begin position="537"/>
        <end position="557"/>
    </location>
</feature>
<evidence type="ECO:0000256" key="6">
    <source>
        <dbReference type="ARBA" id="ARBA00023065"/>
    </source>
</evidence>
<dbReference type="InterPro" id="IPR002490">
    <property type="entry name" value="V-ATPase_116kDa_su"/>
</dbReference>
<dbReference type="GO" id="GO:0033179">
    <property type="term" value="C:proton-transporting V-type ATPase, V0 domain"/>
    <property type="evidence" value="ECO:0007669"/>
    <property type="project" value="InterPro"/>
</dbReference>
<dbReference type="GO" id="GO:0046961">
    <property type="term" value="F:proton-transporting ATPase activity, rotational mechanism"/>
    <property type="evidence" value="ECO:0007669"/>
    <property type="project" value="InterPro"/>
</dbReference>
<sequence>MSVLQMQRISICALKKDRKAILEKLQSLGVLEVDIAVGGDGVSGDGVDGDGYFRKMDTAGQRAGFERAAAAADQALDVLERYVPEKKSVFAALEGKLLIGRRQALEVEENRREILRTAKKICGLDREHAEKQAEAVRIRNSMEGLAPWMSLDVPLKDSATKRTVLFPGTMPGGTTLDSICEVIAEKAPDAVGADIRIISSEQSMVYLAVACLKEDAQAVEDALRSAGFARPAQTWEKTPAEEREELEQQEKTCAAETAEIEEQIRELSEHRTEIKIAADYYRVRADKYEVLGELPQSERTFVISGYIPQCEAGHVESWLSERYDCAVDIEDLKEDEEPPVILKNNPFSMNMEGVVESYGLPHKGELDPTTVMSFFYVFFFGMMLSDAAYGAIVAAACAVLVRKFPRMSPGMKKSLKLFFYCGLSTLVWGILFGGYFGNIVDIVSEKFFGTAVTVPALWFIPLNDPMKLLVFSLLFGVIHLFTGLGIKGYLCLRDGKVMDFFCDVVLWFMLLVGLILMLLPSDIFASIAQTQIAFPGWLNTLAGILAAAGAIGIVLMSGREKKNPALRIALGAYDLYNITGWLSDVLSYSRLLALGLATGVIASVINQMGSMLPDNIVGVIFFIVIFLAGHTLNLAINLLGAYVHTNRLQFVEFFGKFYEGGGRPFEPFKENTKYADVKEETIP</sequence>
<dbReference type="Pfam" id="PF01496">
    <property type="entry name" value="V_ATPase_I"/>
    <property type="match status" value="2"/>
</dbReference>
<feature type="transmembrane region" description="Helical" evidence="9">
    <location>
        <begin position="374"/>
        <end position="401"/>
    </location>
</feature>
<evidence type="ECO:0000256" key="3">
    <source>
        <dbReference type="ARBA" id="ARBA00022448"/>
    </source>
</evidence>
<dbReference type="Gene3D" id="3.30.70.2170">
    <property type="match status" value="1"/>
</dbReference>
<comment type="similarity">
    <text evidence="2">Belongs to the V-ATPase 116 kDa subunit family.</text>
</comment>
<protein>
    <submittedName>
        <fullName evidence="10">V-type ATP synthase subunit I</fullName>
    </submittedName>
</protein>
<keyword evidence="3" id="KW-0813">Transport</keyword>
<comment type="caution">
    <text evidence="10">The sequence shown here is derived from an EMBL/GenBank/DDBJ whole genome shotgun (WGS) entry which is preliminary data.</text>
</comment>
<feature type="coiled-coil region" evidence="8">
    <location>
        <begin position="243"/>
        <end position="273"/>
    </location>
</feature>
<name>A0A9D2R586_9FIRM</name>
<dbReference type="Gene3D" id="1.20.1460.20">
    <property type="match status" value="1"/>
</dbReference>
<accession>A0A9D2R586</accession>
<evidence type="ECO:0000313" key="10">
    <source>
        <dbReference type="EMBL" id="HJD33046.1"/>
    </source>
</evidence>
<feature type="transmembrane region" description="Helical" evidence="9">
    <location>
        <begin position="504"/>
        <end position="525"/>
    </location>
</feature>
<dbReference type="EMBL" id="DWUV01000014">
    <property type="protein sequence ID" value="HJD33046.1"/>
    <property type="molecule type" value="Genomic_DNA"/>
</dbReference>
<evidence type="ECO:0000256" key="1">
    <source>
        <dbReference type="ARBA" id="ARBA00004141"/>
    </source>
</evidence>
<evidence type="ECO:0000256" key="2">
    <source>
        <dbReference type="ARBA" id="ARBA00009904"/>
    </source>
</evidence>
<feature type="transmembrane region" description="Helical" evidence="9">
    <location>
        <begin position="468"/>
        <end position="492"/>
    </location>
</feature>
<keyword evidence="8" id="KW-0175">Coiled coil</keyword>
<gene>
    <name evidence="10" type="ORF">H9911_00715</name>
</gene>
<keyword evidence="4 9" id="KW-0812">Transmembrane</keyword>
<evidence type="ECO:0000256" key="7">
    <source>
        <dbReference type="ARBA" id="ARBA00023136"/>
    </source>
</evidence>
<evidence type="ECO:0000256" key="4">
    <source>
        <dbReference type="ARBA" id="ARBA00022692"/>
    </source>
</evidence>
<evidence type="ECO:0000256" key="9">
    <source>
        <dbReference type="SAM" id="Phobius"/>
    </source>
</evidence>
<keyword evidence="7 9" id="KW-0472">Membrane</keyword>
<dbReference type="PANTHER" id="PTHR11629:SF63">
    <property type="entry name" value="V-TYPE PROTON ATPASE SUBUNIT A"/>
    <property type="match status" value="1"/>
</dbReference>
<feature type="transmembrane region" description="Helical" evidence="9">
    <location>
        <begin position="417"/>
        <end position="437"/>
    </location>
</feature>
<evidence type="ECO:0000256" key="5">
    <source>
        <dbReference type="ARBA" id="ARBA00022989"/>
    </source>
</evidence>
<dbReference type="Proteomes" id="UP000823897">
    <property type="component" value="Unassembled WGS sequence"/>
</dbReference>
<feature type="transmembrane region" description="Helical" evidence="9">
    <location>
        <begin position="591"/>
        <end position="610"/>
    </location>
</feature>
<reference evidence="10" key="2">
    <citation type="submission" date="2021-04" db="EMBL/GenBank/DDBJ databases">
        <authorList>
            <person name="Gilroy R."/>
        </authorList>
    </citation>
    <scope>NUCLEOTIDE SEQUENCE</scope>
    <source>
        <strain evidence="10">ChiGjej3B3-11674</strain>
    </source>
</reference>